<evidence type="ECO:0000256" key="4">
    <source>
        <dbReference type="ARBA" id="ARBA00023136"/>
    </source>
</evidence>
<gene>
    <name evidence="7" type="ordered locus">HMPREF0389_00794</name>
</gene>
<accession>D6GQ19</accession>
<dbReference type="RefSeq" id="WP_014262787.1">
    <property type="nucleotide sequence ID" value="NC_016630.1"/>
</dbReference>
<name>D6GQ19_FILAD</name>
<feature type="transmembrane region" description="Helical" evidence="5">
    <location>
        <begin position="80"/>
        <end position="104"/>
    </location>
</feature>
<evidence type="ECO:0000313" key="7">
    <source>
        <dbReference type="EMBL" id="EFE28872.1"/>
    </source>
</evidence>
<keyword evidence="8" id="KW-1185">Reference proteome</keyword>
<feature type="transmembrane region" description="Helical" evidence="5">
    <location>
        <begin position="175"/>
        <end position="197"/>
    </location>
</feature>
<keyword evidence="3 5" id="KW-1133">Transmembrane helix</keyword>
<comment type="subcellular location">
    <subcellularLocation>
        <location evidence="1">Membrane</location>
        <topology evidence="1">Multi-pass membrane protein</topology>
    </subcellularLocation>
</comment>
<evidence type="ECO:0000256" key="5">
    <source>
        <dbReference type="SAM" id="Phobius"/>
    </source>
</evidence>
<feature type="transmembrane region" description="Helical" evidence="5">
    <location>
        <begin position="144"/>
        <end position="163"/>
    </location>
</feature>
<keyword evidence="4 5" id="KW-0472">Membrane</keyword>
<proteinExistence type="predicted"/>
<dbReference type="InterPro" id="IPR006977">
    <property type="entry name" value="Yip1_dom"/>
</dbReference>
<dbReference type="STRING" id="546269.HMPREF0389_00794"/>
<feature type="domain" description="Yip1" evidence="6">
    <location>
        <begin position="39"/>
        <end position="191"/>
    </location>
</feature>
<feature type="transmembrane region" description="Helical" evidence="5">
    <location>
        <begin position="116"/>
        <end position="138"/>
    </location>
</feature>
<dbReference type="AlphaFoldDB" id="D6GQ19"/>
<evidence type="ECO:0000313" key="8">
    <source>
        <dbReference type="Proteomes" id="UP000007468"/>
    </source>
</evidence>
<evidence type="ECO:0000259" key="6">
    <source>
        <dbReference type="Pfam" id="PF04893"/>
    </source>
</evidence>
<dbReference type="Proteomes" id="UP000007468">
    <property type="component" value="Chromosome"/>
</dbReference>
<sequence>MSDYNNYNNYDDYDECKKYEDYEEYEDYDEDGFLDYLRNLLFSPRSLGEQIKKRPEILRISLLVFVLIFIELLLEKEEITFSIIVSIVVYLSILIIGTSVFALNKHFAGDMTYKEALSVCLFIMAIRFVGMIFCVLIGDFATLSWWIGTMLGIWSWCIMYILIQETSYLETKHCVLITIVGAICFLIGMVVIIPSLLESILLKLLAAYLHLKGY</sequence>
<evidence type="ECO:0000256" key="3">
    <source>
        <dbReference type="ARBA" id="ARBA00022989"/>
    </source>
</evidence>
<evidence type="ECO:0000256" key="2">
    <source>
        <dbReference type="ARBA" id="ARBA00022692"/>
    </source>
</evidence>
<protein>
    <recommendedName>
        <fullName evidence="6">Yip1 domain-containing protein</fullName>
    </recommendedName>
</protein>
<organism evidence="7 8">
    <name type="scientific">Filifactor alocis (strain ATCC 35896 / CCUG 47790 / D40 B5)</name>
    <name type="common">Fusobacterium alocis</name>
    <dbReference type="NCBI Taxonomy" id="546269"/>
    <lineage>
        <taxon>Bacteria</taxon>
        <taxon>Bacillati</taxon>
        <taxon>Bacillota</taxon>
        <taxon>Clostridia</taxon>
        <taxon>Peptostreptococcales</taxon>
        <taxon>Filifactoraceae</taxon>
        <taxon>Filifactor</taxon>
    </lineage>
</organism>
<feature type="transmembrane region" description="Helical" evidence="5">
    <location>
        <begin position="57"/>
        <end position="74"/>
    </location>
</feature>
<reference evidence="8" key="1">
    <citation type="submission" date="2010-12" db="EMBL/GenBank/DDBJ databases">
        <title>The genome sequence of Filifactor alocis strain ATCC 35896.</title>
        <authorList>
            <consortium name="The Broad Institute Genome Sequencing Platform"/>
            <person name="Ward D."/>
            <person name="Earl A."/>
            <person name="Feldgarden M."/>
            <person name="Young S.K."/>
            <person name="Gargeya S."/>
            <person name="Zeng Q."/>
            <person name="Alvarado L."/>
            <person name="Berlin A."/>
            <person name="Bochicchio J."/>
            <person name="Chapman S.B."/>
            <person name="Chen Z."/>
            <person name="Freedman E."/>
            <person name="Gellesch M."/>
            <person name="Goldberg J."/>
            <person name="Griggs A."/>
            <person name="Gujja S."/>
            <person name="Heilman E."/>
            <person name="Heiman D."/>
            <person name="Howarth C."/>
            <person name="Mehta T."/>
            <person name="Neiman D."/>
            <person name="Pearson M."/>
            <person name="Roberts A."/>
            <person name="Saif S."/>
            <person name="Shea T."/>
            <person name="Shenoy N."/>
            <person name="Sisk P."/>
            <person name="Stolte C."/>
            <person name="Sykes S."/>
            <person name="White J."/>
            <person name="Yandava C."/>
            <person name="Izard J."/>
            <person name="Blanton J.M."/>
            <person name="Baranova O.V."/>
            <person name="Tanner A.C."/>
            <person name="Dewhirst F.E."/>
            <person name="Haas B."/>
            <person name="Nusbaum C."/>
            <person name="Birren B."/>
        </authorList>
    </citation>
    <scope>NUCLEOTIDE SEQUENCE [LARGE SCALE GENOMIC DNA]</scope>
    <source>
        <strain evidence="8">ATCC 35896 / D40 B5</strain>
    </source>
</reference>
<dbReference type="EMBL" id="CP002390">
    <property type="protein sequence ID" value="EFE28872.1"/>
    <property type="molecule type" value="Genomic_DNA"/>
</dbReference>
<dbReference type="KEGG" id="faa:HMPREF0389_00794"/>
<dbReference type="Pfam" id="PF04893">
    <property type="entry name" value="Yip1"/>
    <property type="match status" value="1"/>
</dbReference>
<dbReference type="GO" id="GO:0016020">
    <property type="term" value="C:membrane"/>
    <property type="evidence" value="ECO:0007669"/>
    <property type="project" value="UniProtKB-SubCell"/>
</dbReference>
<evidence type="ECO:0000256" key="1">
    <source>
        <dbReference type="ARBA" id="ARBA00004141"/>
    </source>
</evidence>
<keyword evidence="2 5" id="KW-0812">Transmembrane</keyword>